<dbReference type="KEGG" id="mind:mvi_54410"/>
<sequence length="355" mass="37549">MSRADEAARRETLRVQVRLDALVAAIGQDGDGRPRPEPERRLVLDAARSALDRLADPGLPAAPPGAADATLLPETIIANTYAVRERIGRGGLAEIYRVRHRDLRGDHAAKILRPDRALDPVLARLHVSEARALMGLSHPAIPRARDLLRHGDGRAVIVMDLLRGETLAETLRTHGPLPPDGVAALARRLAGALAAVHAAGLVHGDVSPENVMLCGGAEGATLIDFGVVRRAGEALPDVEFAGKWSVAAPEQLAGRPGGPPADLYALGLLLAAASRGERVGLGRDRESALAARASLPDPRIDGRLGKVVRDLLRQDPGARPDAEAVMQRLSGTRLSRLAARLTAPRGAYPHPETEG</sequence>
<dbReference type="Gene3D" id="1.10.510.10">
    <property type="entry name" value="Transferase(Phosphotransferase) domain 1"/>
    <property type="match status" value="1"/>
</dbReference>
<dbReference type="PANTHER" id="PTHR43289">
    <property type="entry name" value="MITOGEN-ACTIVATED PROTEIN KINASE KINASE KINASE 20-RELATED"/>
    <property type="match status" value="1"/>
</dbReference>
<dbReference type="Gene3D" id="3.30.200.20">
    <property type="entry name" value="Phosphorylase Kinase, domain 1"/>
    <property type="match status" value="1"/>
</dbReference>
<dbReference type="InterPro" id="IPR011009">
    <property type="entry name" value="Kinase-like_dom_sf"/>
</dbReference>
<evidence type="ECO:0000256" key="2">
    <source>
        <dbReference type="ARBA" id="ARBA00022741"/>
    </source>
</evidence>
<evidence type="ECO:0000256" key="4">
    <source>
        <dbReference type="ARBA" id="ARBA00022840"/>
    </source>
</evidence>
<keyword evidence="2" id="KW-0547">Nucleotide-binding</keyword>
<name>A0A8H8WYI3_9HYPH</name>
<proteinExistence type="predicted"/>
<dbReference type="SUPFAM" id="SSF56112">
    <property type="entry name" value="Protein kinase-like (PK-like)"/>
    <property type="match status" value="1"/>
</dbReference>
<keyword evidence="3" id="KW-0418">Kinase</keyword>
<feature type="domain" description="Protein kinase" evidence="5">
    <location>
        <begin position="81"/>
        <end position="334"/>
    </location>
</feature>
<evidence type="ECO:0000313" key="7">
    <source>
        <dbReference type="Proteomes" id="UP000663508"/>
    </source>
</evidence>
<evidence type="ECO:0000259" key="5">
    <source>
        <dbReference type="PROSITE" id="PS50011"/>
    </source>
</evidence>
<dbReference type="RefSeq" id="WP_207180037.1">
    <property type="nucleotide sequence ID" value="NZ_AP024145.1"/>
</dbReference>
<evidence type="ECO:0000256" key="1">
    <source>
        <dbReference type="ARBA" id="ARBA00022679"/>
    </source>
</evidence>
<dbReference type="PANTHER" id="PTHR43289:SF6">
    <property type="entry name" value="SERINE_THREONINE-PROTEIN KINASE NEKL-3"/>
    <property type="match status" value="1"/>
</dbReference>
<protein>
    <recommendedName>
        <fullName evidence="5">Protein kinase domain-containing protein</fullName>
    </recommendedName>
</protein>
<evidence type="ECO:0000256" key="3">
    <source>
        <dbReference type="ARBA" id="ARBA00022777"/>
    </source>
</evidence>
<reference evidence="6" key="1">
    <citation type="submission" date="2020-11" db="EMBL/GenBank/DDBJ databases">
        <title>Complete genome sequence of a novel pathogenic Methylobacterium strain isolated from rice in Vietnam.</title>
        <authorList>
            <person name="Lai K."/>
            <person name="Okazaki S."/>
            <person name="Higashi K."/>
            <person name="Mori H."/>
            <person name="Toyoda A."/>
            <person name="Kurokawa K."/>
        </authorList>
    </citation>
    <scope>NUCLEOTIDE SEQUENCE</scope>
    <source>
        <strain evidence="6">VL1</strain>
    </source>
</reference>
<dbReference type="Proteomes" id="UP000663508">
    <property type="component" value="Chromosome"/>
</dbReference>
<dbReference type="InterPro" id="IPR000719">
    <property type="entry name" value="Prot_kinase_dom"/>
</dbReference>
<accession>A0A8H8WYI3</accession>
<dbReference type="GO" id="GO:0005524">
    <property type="term" value="F:ATP binding"/>
    <property type="evidence" value="ECO:0007669"/>
    <property type="project" value="UniProtKB-KW"/>
</dbReference>
<dbReference type="PROSITE" id="PS50011">
    <property type="entry name" value="PROTEIN_KINASE_DOM"/>
    <property type="match status" value="1"/>
</dbReference>
<keyword evidence="4" id="KW-0067">ATP-binding</keyword>
<dbReference type="EMBL" id="AP024145">
    <property type="protein sequence ID" value="BCM86980.1"/>
    <property type="molecule type" value="Genomic_DNA"/>
</dbReference>
<organism evidence="6 7">
    <name type="scientific">Methylobacterium indicum</name>
    <dbReference type="NCBI Taxonomy" id="1775910"/>
    <lineage>
        <taxon>Bacteria</taxon>
        <taxon>Pseudomonadati</taxon>
        <taxon>Pseudomonadota</taxon>
        <taxon>Alphaproteobacteria</taxon>
        <taxon>Hyphomicrobiales</taxon>
        <taxon>Methylobacteriaceae</taxon>
        <taxon>Methylobacterium</taxon>
    </lineage>
</organism>
<dbReference type="GO" id="GO:0004674">
    <property type="term" value="F:protein serine/threonine kinase activity"/>
    <property type="evidence" value="ECO:0007669"/>
    <property type="project" value="TreeGrafter"/>
</dbReference>
<dbReference type="Pfam" id="PF00069">
    <property type="entry name" value="Pkinase"/>
    <property type="match status" value="1"/>
</dbReference>
<dbReference type="PROSITE" id="PS00109">
    <property type="entry name" value="PROTEIN_KINASE_TYR"/>
    <property type="match status" value="1"/>
</dbReference>
<gene>
    <name evidence="6" type="ORF">mvi_54410</name>
</gene>
<dbReference type="AlphaFoldDB" id="A0A8H8WYI3"/>
<dbReference type="InterPro" id="IPR008266">
    <property type="entry name" value="Tyr_kinase_AS"/>
</dbReference>
<keyword evidence="1" id="KW-0808">Transferase</keyword>
<evidence type="ECO:0000313" key="6">
    <source>
        <dbReference type="EMBL" id="BCM86980.1"/>
    </source>
</evidence>